<keyword evidence="4" id="KW-1185">Reference proteome</keyword>
<organism evidence="3 4">
    <name type="scientific">Scyliorhinus torazame</name>
    <name type="common">Cloudy catshark</name>
    <name type="synonym">Catulus torazame</name>
    <dbReference type="NCBI Taxonomy" id="75743"/>
    <lineage>
        <taxon>Eukaryota</taxon>
        <taxon>Metazoa</taxon>
        <taxon>Chordata</taxon>
        <taxon>Craniata</taxon>
        <taxon>Vertebrata</taxon>
        <taxon>Chondrichthyes</taxon>
        <taxon>Elasmobranchii</taxon>
        <taxon>Galeomorphii</taxon>
        <taxon>Galeoidea</taxon>
        <taxon>Carcharhiniformes</taxon>
        <taxon>Scyliorhinidae</taxon>
        <taxon>Scyliorhinus</taxon>
    </lineage>
</organism>
<name>A0A401QHA1_SCYTO</name>
<dbReference type="PANTHER" id="PTHR44085">
    <property type="entry name" value="SEPIAPTERIN REDUCTASE"/>
    <property type="match status" value="1"/>
</dbReference>
<dbReference type="InterPro" id="IPR051721">
    <property type="entry name" value="Biopterin_syn/organic_redct"/>
</dbReference>
<sequence>PLDTEMQKTARSETADPELRQTFTDMHRDGRLIDCQESARKLVNILVRDEFQSGAHIDYYDQ</sequence>
<dbReference type="PANTHER" id="PTHR44085:SF2">
    <property type="entry name" value="SEPIAPTERIN REDUCTASE"/>
    <property type="match status" value="1"/>
</dbReference>
<dbReference type="EMBL" id="BFAA01089181">
    <property type="protein sequence ID" value="GCB84781.1"/>
    <property type="molecule type" value="Genomic_DNA"/>
</dbReference>
<comment type="caution">
    <text evidence="3">The sequence shown here is derived from an EMBL/GenBank/DDBJ whole genome shotgun (WGS) entry which is preliminary data.</text>
</comment>
<gene>
    <name evidence="3" type="ORF">scyTo_0025372</name>
</gene>
<dbReference type="STRING" id="75743.A0A401QHA1"/>
<evidence type="ECO:0000256" key="1">
    <source>
        <dbReference type="ARBA" id="ARBA00022857"/>
    </source>
</evidence>
<dbReference type="Proteomes" id="UP000288216">
    <property type="component" value="Unassembled WGS sequence"/>
</dbReference>
<accession>A0A401QHA1</accession>
<dbReference type="OrthoDB" id="153074at2759"/>
<reference evidence="3 4" key="1">
    <citation type="journal article" date="2018" name="Nat. Ecol. Evol.">
        <title>Shark genomes provide insights into elasmobranch evolution and the origin of vertebrates.</title>
        <authorList>
            <person name="Hara Y"/>
            <person name="Yamaguchi K"/>
            <person name="Onimaru K"/>
            <person name="Kadota M"/>
            <person name="Koyanagi M"/>
            <person name="Keeley SD"/>
            <person name="Tatsumi K"/>
            <person name="Tanaka K"/>
            <person name="Motone F"/>
            <person name="Kageyama Y"/>
            <person name="Nozu R"/>
            <person name="Adachi N"/>
            <person name="Nishimura O"/>
            <person name="Nakagawa R"/>
            <person name="Tanegashima C"/>
            <person name="Kiyatake I"/>
            <person name="Matsumoto R"/>
            <person name="Murakumo K"/>
            <person name="Nishida K"/>
            <person name="Terakita A"/>
            <person name="Kuratani S"/>
            <person name="Sato K"/>
            <person name="Hyodo S Kuraku.S."/>
        </authorList>
    </citation>
    <scope>NUCLEOTIDE SEQUENCE [LARGE SCALE GENOMIC DNA]</scope>
</reference>
<dbReference type="OMA" id="DCQESAR"/>
<evidence type="ECO:0000313" key="3">
    <source>
        <dbReference type="EMBL" id="GCB84781.1"/>
    </source>
</evidence>
<dbReference type="AlphaFoldDB" id="A0A401QHA1"/>
<dbReference type="GO" id="GO:0004757">
    <property type="term" value="F:sepiapterin reductase (NADP+) activity"/>
    <property type="evidence" value="ECO:0007669"/>
    <property type="project" value="TreeGrafter"/>
</dbReference>
<keyword evidence="2" id="KW-0560">Oxidoreductase</keyword>
<proteinExistence type="predicted"/>
<dbReference type="GO" id="GO:0006729">
    <property type="term" value="P:tetrahydrobiopterin biosynthetic process"/>
    <property type="evidence" value="ECO:0007669"/>
    <property type="project" value="TreeGrafter"/>
</dbReference>
<evidence type="ECO:0000313" key="4">
    <source>
        <dbReference type="Proteomes" id="UP000288216"/>
    </source>
</evidence>
<protein>
    <submittedName>
        <fullName evidence="3">Uncharacterized protein</fullName>
    </submittedName>
</protein>
<dbReference type="Gene3D" id="3.40.50.720">
    <property type="entry name" value="NAD(P)-binding Rossmann-like Domain"/>
    <property type="match status" value="1"/>
</dbReference>
<feature type="non-terminal residue" evidence="3">
    <location>
        <position position="1"/>
    </location>
</feature>
<keyword evidence="1" id="KW-0521">NADP</keyword>
<evidence type="ECO:0000256" key="2">
    <source>
        <dbReference type="ARBA" id="ARBA00023002"/>
    </source>
</evidence>